<gene>
    <name evidence="1" type="ORF">DYY88_15820</name>
</gene>
<protein>
    <recommendedName>
        <fullName evidence="3">CpXC domain-containing protein</fullName>
    </recommendedName>
</protein>
<evidence type="ECO:0008006" key="3">
    <source>
        <dbReference type="Google" id="ProtNLM"/>
    </source>
</evidence>
<dbReference type="RefSeq" id="WP_044150214.1">
    <property type="nucleotide sequence ID" value="NZ_QVFV01000003.1"/>
</dbReference>
<name>A0A4Q7E6X8_9CYAN</name>
<organism evidence="1 2">
    <name type="scientific">Leptolyngbya iicbica LK</name>
    <dbReference type="NCBI Taxonomy" id="2294035"/>
    <lineage>
        <taxon>Bacteria</taxon>
        <taxon>Bacillati</taxon>
        <taxon>Cyanobacteriota</taxon>
        <taxon>Cyanophyceae</taxon>
        <taxon>Leptolyngbyales</taxon>
        <taxon>Leptolyngbyaceae</taxon>
        <taxon>Leptolyngbya group</taxon>
        <taxon>Leptolyngbya</taxon>
        <taxon>Leptolyngbya iicbica</taxon>
    </lineage>
</organism>
<dbReference type="AlphaFoldDB" id="A0A4Q7E6X8"/>
<proteinExistence type="predicted"/>
<dbReference type="EMBL" id="QVFV01000003">
    <property type="protein sequence ID" value="RZM78011.1"/>
    <property type="molecule type" value="Genomic_DNA"/>
</dbReference>
<dbReference type="OrthoDB" id="2375320at2"/>
<evidence type="ECO:0000313" key="1">
    <source>
        <dbReference type="EMBL" id="RZM78011.1"/>
    </source>
</evidence>
<sequence>MVDLQFEKTQTHYCEICDGWLDFCFDRHLIVFEGINIYLSDIPLLRCDNCSTYYFPEKTKAVILTVSEQAKEQAKPVVRLSPRQDFKRHFNYGKVEFLYDHRDYENIPGLQRPWDDGFLTPVFFNLAVLNKYSQHPDYRLDLFSKTYGSIENKDDFNISFGINRNRKVIMWLGDIDKLPLNEQHYLRSENVYSDHDLCSEFYESQIEVQFSNPSPENALFHVRSEVVKACLRERKGYLHTLEGEISKVIENLDRPVFWQEKHVGPVIEALNRVMIESLDARFLKSELKDLLSKNELKSLRSLKLLEKWLENILQTPRFSEVALPFYVLYDFRILSSHLTSESKRQQTIKNINKRLNLPEENKDYELIYDELISRLRESYEIMLVQLQG</sequence>
<dbReference type="Proteomes" id="UP000292459">
    <property type="component" value="Unassembled WGS sequence"/>
</dbReference>
<comment type="caution">
    <text evidence="1">The sequence shown here is derived from an EMBL/GenBank/DDBJ whole genome shotgun (WGS) entry which is preliminary data.</text>
</comment>
<accession>A0A4Q7E6X8</accession>
<reference evidence="1 2" key="1">
    <citation type="submission" date="2018-11" db="EMBL/GenBank/DDBJ databases">
        <title>Whole genome sequencing of an environmental sample.</title>
        <authorList>
            <person name="Sarangi A.N."/>
            <person name="Singh D."/>
            <person name="Tripathy S."/>
        </authorList>
    </citation>
    <scope>NUCLEOTIDE SEQUENCE [LARGE SCALE GENOMIC DNA]</scope>
    <source>
        <strain evidence="1 2">Lakshadweep</strain>
    </source>
</reference>
<evidence type="ECO:0000313" key="2">
    <source>
        <dbReference type="Proteomes" id="UP000292459"/>
    </source>
</evidence>
<keyword evidence="2" id="KW-1185">Reference proteome</keyword>